<evidence type="ECO:0000256" key="1">
    <source>
        <dbReference type="SAM" id="MobiDB-lite"/>
    </source>
</evidence>
<evidence type="ECO:0000313" key="2">
    <source>
        <dbReference type="EMBL" id="GMA39034.1"/>
    </source>
</evidence>
<accession>A0ABQ6INK2</accession>
<sequence length="83" mass="8683">MRTISLEESVSSKFEPVRAVVVMGRSTSGPHVTFPRCLVRVTGYPLGRRRREGTATAFAAGGSHEEEGPRGAGGVGGDAGLVR</sequence>
<evidence type="ECO:0000313" key="3">
    <source>
        <dbReference type="Proteomes" id="UP001157126"/>
    </source>
</evidence>
<keyword evidence="3" id="KW-1185">Reference proteome</keyword>
<gene>
    <name evidence="2" type="ORF">GCM10025883_10790</name>
</gene>
<comment type="caution">
    <text evidence="2">The sequence shown here is derived from an EMBL/GenBank/DDBJ whole genome shotgun (WGS) entry which is preliminary data.</text>
</comment>
<proteinExistence type="predicted"/>
<protein>
    <submittedName>
        <fullName evidence="2">Uncharacterized protein</fullName>
    </submittedName>
</protein>
<reference evidence="3" key="1">
    <citation type="journal article" date="2019" name="Int. J. Syst. Evol. Microbiol.">
        <title>The Global Catalogue of Microorganisms (GCM) 10K type strain sequencing project: providing services to taxonomists for standard genome sequencing and annotation.</title>
        <authorList>
            <consortium name="The Broad Institute Genomics Platform"/>
            <consortium name="The Broad Institute Genome Sequencing Center for Infectious Disease"/>
            <person name="Wu L."/>
            <person name="Ma J."/>
        </authorList>
    </citation>
    <scope>NUCLEOTIDE SEQUENCE [LARGE SCALE GENOMIC DNA]</scope>
    <source>
        <strain evidence="3">NBRC 113072</strain>
    </source>
</reference>
<organism evidence="2 3">
    <name type="scientific">Mobilicoccus caccae</name>
    <dbReference type="NCBI Taxonomy" id="1859295"/>
    <lineage>
        <taxon>Bacteria</taxon>
        <taxon>Bacillati</taxon>
        <taxon>Actinomycetota</taxon>
        <taxon>Actinomycetes</taxon>
        <taxon>Micrococcales</taxon>
        <taxon>Dermatophilaceae</taxon>
        <taxon>Mobilicoccus</taxon>
    </lineage>
</organism>
<feature type="region of interest" description="Disordered" evidence="1">
    <location>
        <begin position="55"/>
        <end position="83"/>
    </location>
</feature>
<feature type="compositionally biased region" description="Gly residues" evidence="1">
    <location>
        <begin position="70"/>
        <end position="83"/>
    </location>
</feature>
<name>A0ABQ6INK2_9MICO</name>
<dbReference type="EMBL" id="BSUO01000001">
    <property type="protein sequence ID" value="GMA39034.1"/>
    <property type="molecule type" value="Genomic_DNA"/>
</dbReference>
<dbReference type="Proteomes" id="UP001157126">
    <property type="component" value="Unassembled WGS sequence"/>
</dbReference>